<evidence type="ECO:0008006" key="4">
    <source>
        <dbReference type="Google" id="ProtNLM"/>
    </source>
</evidence>
<feature type="non-terminal residue" evidence="3">
    <location>
        <position position="232"/>
    </location>
</feature>
<dbReference type="AlphaFoldDB" id="X0X223"/>
<proteinExistence type="predicted"/>
<dbReference type="EMBL" id="BARS01040563">
    <property type="protein sequence ID" value="GAG37080.1"/>
    <property type="molecule type" value="Genomic_DNA"/>
</dbReference>
<reference evidence="3" key="1">
    <citation type="journal article" date="2014" name="Front. Microbiol.">
        <title>High frequency of phylogenetically diverse reductive dehalogenase-homologous genes in deep subseafloor sedimentary metagenomes.</title>
        <authorList>
            <person name="Kawai M."/>
            <person name="Futagami T."/>
            <person name="Toyoda A."/>
            <person name="Takaki Y."/>
            <person name="Nishi S."/>
            <person name="Hori S."/>
            <person name="Arai W."/>
            <person name="Tsubouchi T."/>
            <person name="Morono Y."/>
            <person name="Uchiyama I."/>
            <person name="Ito T."/>
            <person name="Fujiyama A."/>
            <person name="Inagaki F."/>
            <person name="Takami H."/>
        </authorList>
    </citation>
    <scope>NUCLEOTIDE SEQUENCE</scope>
    <source>
        <strain evidence="3">Expedition CK06-06</strain>
    </source>
</reference>
<organism evidence="3">
    <name type="scientific">marine sediment metagenome</name>
    <dbReference type="NCBI Taxonomy" id="412755"/>
    <lineage>
        <taxon>unclassified sequences</taxon>
        <taxon>metagenomes</taxon>
        <taxon>ecological metagenomes</taxon>
    </lineage>
</organism>
<dbReference type="Pfam" id="PF02646">
    <property type="entry name" value="RmuC"/>
    <property type="match status" value="1"/>
</dbReference>
<comment type="caution">
    <text evidence="3">The sequence shown here is derived from an EMBL/GenBank/DDBJ whole genome shotgun (WGS) entry which is preliminary data.</text>
</comment>
<sequence length="232" mass="26512">MSTQFQKTTGNIGSTLGDVKKDLGKMEEVTREVLEKAKSISSLENLLRAPKFRGGFGELFLGNLLSQILPPAHYELQYKFKSGEKVDAIIRIGKNLVPIDSKFPLENFKKYLAEEDSKEKEDLRKKFIIDVKKHINDISEKYILPDEGTYDFALMYIPAENIYYETILKDESLGEERSIFSYAIQKRVLPTSPHSFFAYLQVIVLGLKGLQIEKSAQYIFQSLSRLQGDLGR</sequence>
<dbReference type="PANTHER" id="PTHR30563">
    <property type="entry name" value="DNA RECOMBINATION PROTEIN RMUC"/>
    <property type="match status" value="1"/>
</dbReference>
<gene>
    <name evidence="3" type="ORF">S01H1_61815</name>
</gene>
<dbReference type="PANTHER" id="PTHR30563:SF0">
    <property type="entry name" value="DNA RECOMBINATION PROTEIN RMUC"/>
    <property type="match status" value="1"/>
</dbReference>
<keyword evidence="2" id="KW-0233">DNA recombination</keyword>
<name>X0X223_9ZZZZ</name>
<protein>
    <recommendedName>
        <fullName evidence="4">DNA recombination protein RmuC</fullName>
    </recommendedName>
</protein>
<accession>X0X223</accession>
<evidence type="ECO:0000313" key="3">
    <source>
        <dbReference type="EMBL" id="GAG37080.1"/>
    </source>
</evidence>
<evidence type="ECO:0000256" key="2">
    <source>
        <dbReference type="ARBA" id="ARBA00023172"/>
    </source>
</evidence>
<dbReference type="InterPro" id="IPR003798">
    <property type="entry name" value="DNA_recombination_RmuC"/>
</dbReference>
<keyword evidence="1" id="KW-0175">Coiled coil</keyword>
<dbReference type="GO" id="GO:0006310">
    <property type="term" value="P:DNA recombination"/>
    <property type="evidence" value="ECO:0007669"/>
    <property type="project" value="UniProtKB-KW"/>
</dbReference>
<evidence type="ECO:0000256" key="1">
    <source>
        <dbReference type="ARBA" id="ARBA00023054"/>
    </source>
</evidence>